<sequence>MFLQLIIHAFIGCLLFVIFIGIVCVRGDYLKTMFIAVAIDINNQTLPTTFGVDVTNNVDSCTWFLIMLKEAPREVREVSFITNTDDVITSCIGQVFSDSYRGYCCKSVAMYMRTRVGGNTALEPLFWCTCKSYTIFDFQQTFLRLTPKTREVLANIGNVELARSYLPNICWNLLKLNLDIL</sequence>
<evidence type="ECO:0008006" key="4">
    <source>
        <dbReference type="Google" id="ProtNLM"/>
    </source>
</evidence>
<evidence type="ECO:0000256" key="1">
    <source>
        <dbReference type="SAM" id="Phobius"/>
    </source>
</evidence>
<keyword evidence="3" id="KW-1185">Reference proteome</keyword>
<evidence type="ECO:0000313" key="2">
    <source>
        <dbReference type="EMBL" id="KAJ0208817.1"/>
    </source>
</evidence>
<dbReference type="Proteomes" id="UP000235145">
    <property type="component" value="Unassembled WGS sequence"/>
</dbReference>
<dbReference type="AlphaFoldDB" id="A0A9R1XI91"/>
<keyword evidence="1" id="KW-0812">Transmembrane</keyword>
<feature type="transmembrane region" description="Helical" evidence="1">
    <location>
        <begin position="6"/>
        <end position="25"/>
    </location>
</feature>
<accession>A0A9R1XI91</accession>
<name>A0A9R1XI91_LACSA</name>
<organism evidence="2 3">
    <name type="scientific">Lactuca sativa</name>
    <name type="common">Garden lettuce</name>
    <dbReference type="NCBI Taxonomy" id="4236"/>
    <lineage>
        <taxon>Eukaryota</taxon>
        <taxon>Viridiplantae</taxon>
        <taxon>Streptophyta</taxon>
        <taxon>Embryophyta</taxon>
        <taxon>Tracheophyta</taxon>
        <taxon>Spermatophyta</taxon>
        <taxon>Magnoliopsida</taxon>
        <taxon>eudicotyledons</taxon>
        <taxon>Gunneridae</taxon>
        <taxon>Pentapetalae</taxon>
        <taxon>asterids</taxon>
        <taxon>campanulids</taxon>
        <taxon>Asterales</taxon>
        <taxon>Asteraceae</taxon>
        <taxon>Cichorioideae</taxon>
        <taxon>Cichorieae</taxon>
        <taxon>Lactucinae</taxon>
        <taxon>Lactuca</taxon>
    </lineage>
</organism>
<dbReference type="PANTHER" id="PTHR31973">
    <property type="entry name" value="POLYPROTEIN, PUTATIVE-RELATED"/>
    <property type="match status" value="1"/>
</dbReference>
<evidence type="ECO:0000313" key="3">
    <source>
        <dbReference type="Proteomes" id="UP000235145"/>
    </source>
</evidence>
<comment type="caution">
    <text evidence="2">The sequence shown here is derived from an EMBL/GenBank/DDBJ whole genome shotgun (WGS) entry which is preliminary data.</text>
</comment>
<dbReference type="PANTHER" id="PTHR31973:SF187">
    <property type="entry name" value="MUTATOR TRANSPOSASE MUDRA PROTEIN"/>
    <property type="match status" value="1"/>
</dbReference>
<gene>
    <name evidence="2" type="ORF">LSAT_V11C400172840</name>
</gene>
<reference evidence="2 3" key="1">
    <citation type="journal article" date="2017" name="Nat. Commun.">
        <title>Genome assembly with in vitro proximity ligation data and whole-genome triplication in lettuce.</title>
        <authorList>
            <person name="Reyes-Chin-Wo S."/>
            <person name="Wang Z."/>
            <person name="Yang X."/>
            <person name="Kozik A."/>
            <person name="Arikit S."/>
            <person name="Song C."/>
            <person name="Xia L."/>
            <person name="Froenicke L."/>
            <person name="Lavelle D.O."/>
            <person name="Truco M.J."/>
            <person name="Xia R."/>
            <person name="Zhu S."/>
            <person name="Xu C."/>
            <person name="Xu H."/>
            <person name="Xu X."/>
            <person name="Cox K."/>
            <person name="Korf I."/>
            <person name="Meyers B.C."/>
            <person name="Michelmore R.W."/>
        </authorList>
    </citation>
    <scope>NUCLEOTIDE SEQUENCE [LARGE SCALE GENOMIC DNA]</scope>
    <source>
        <strain evidence="3">cv. Salinas</strain>
        <tissue evidence="2">Seedlings</tissue>
    </source>
</reference>
<proteinExistence type="predicted"/>
<keyword evidence="1" id="KW-1133">Transmembrane helix</keyword>
<protein>
    <recommendedName>
        <fullName evidence="4">MULE transposase domain-containing protein</fullName>
    </recommendedName>
</protein>
<keyword evidence="1" id="KW-0472">Membrane</keyword>
<dbReference type="EMBL" id="NBSK02000004">
    <property type="protein sequence ID" value="KAJ0208817.1"/>
    <property type="molecule type" value="Genomic_DNA"/>
</dbReference>